<protein>
    <submittedName>
        <fullName evidence="2">9271_t:CDS:1</fullName>
    </submittedName>
</protein>
<comment type="caution">
    <text evidence="2">The sequence shown here is derived from an EMBL/GenBank/DDBJ whole genome shotgun (WGS) entry which is preliminary data.</text>
</comment>
<organism evidence="2 3">
    <name type="scientific">Paraglomus occultum</name>
    <dbReference type="NCBI Taxonomy" id="144539"/>
    <lineage>
        <taxon>Eukaryota</taxon>
        <taxon>Fungi</taxon>
        <taxon>Fungi incertae sedis</taxon>
        <taxon>Mucoromycota</taxon>
        <taxon>Glomeromycotina</taxon>
        <taxon>Glomeromycetes</taxon>
        <taxon>Paraglomerales</taxon>
        <taxon>Paraglomeraceae</taxon>
        <taxon>Paraglomus</taxon>
    </lineage>
</organism>
<evidence type="ECO:0000313" key="2">
    <source>
        <dbReference type="EMBL" id="CAG8527670.1"/>
    </source>
</evidence>
<dbReference type="AlphaFoldDB" id="A0A9N9FE96"/>
<evidence type="ECO:0000256" key="1">
    <source>
        <dbReference type="SAM" id="MobiDB-lite"/>
    </source>
</evidence>
<dbReference type="Proteomes" id="UP000789572">
    <property type="component" value="Unassembled WGS sequence"/>
</dbReference>
<reference evidence="2" key="1">
    <citation type="submission" date="2021-06" db="EMBL/GenBank/DDBJ databases">
        <authorList>
            <person name="Kallberg Y."/>
            <person name="Tangrot J."/>
            <person name="Rosling A."/>
        </authorList>
    </citation>
    <scope>NUCLEOTIDE SEQUENCE</scope>
    <source>
        <strain evidence="2">IA702</strain>
    </source>
</reference>
<proteinExistence type="predicted"/>
<feature type="region of interest" description="Disordered" evidence="1">
    <location>
        <begin position="52"/>
        <end position="72"/>
    </location>
</feature>
<feature type="compositionally biased region" description="Polar residues" evidence="1">
    <location>
        <begin position="61"/>
        <end position="72"/>
    </location>
</feature>
<dbReference type="EMBL" id="CAJVPJ010000466">
    <property type="protein sequence ID" value="CAG8527670.1"/>
    <property type="molecule type" value="Genomic_DNA"/>
</dbReference>
<sequence>MVEEKFTDRMKMVPWMHATVGRDGVDLLLKSQLPKSSVFLVHWVLNPPDRRQTQSERRAAQLTSPQPQAHTQGETLMAYPQTLSEFALGKDLMQHVDAYFRRTAIDSILKIVIVRDISYIIIVMLWSPSINSGENKELTQFFTQKPKTVVQTNVNYSLKAPNTNEKEKTETEFSIVGDYVYENLRRRNAYDSDAELALL</sequence>
<gene>
    <name evidence="2" type="ORF">POCULU_LOCUS3900</name>
</gene>
<keyword evidence="3" id="KW-1185">Reference proteome</keyword>
<accession>A0A9N9FE96</accession>
<evidence type="ECO:0000313" key="3">
    <source>
        <dbReference type="Proteomes" id="UP000789572"/>
    </source>
</evidence>
<name>A0A9N9FE96_9GLOM</name>